<comment type="caution">
    <text evidence="1">The sequence shown here is derived from an EMBL/GenBank/DDBJ whole genome shotgun (WGS) entry which is preliminary data.</text>
</comment>
<dbReference type="Proteomes" id="UP000320338">
    <property type="component" value="Unassembled WGS sequence"/>
</dbReference>
<keyword evidence="2" id="KW-1185">Reference proteome</keyword>
<name>A0A4Y3WMP4_9PSEU</name>
<sequence>MTWLPRTLGVLTAAYGLSTLVRPAVFAKPAGLSGDEPPAPVGILVRAVGVRDLANGVAIAAAPAGPALQLAIAARIAGDLGDALVFALSPNDDPAARRKAIGVGLGWGALNALGLLAARR</sequence>
<organism evidence="1 2">
    <name type="scientific">Pseudonocardia hydrocarbonoxydans</name>
    <dbReference type="NCBI Taxonomy" id="76726"/>
    <lineage>
        <taxon>Bacteria</taxon>
        <taxon>Bacillati</taxon>
        <taxon>Actinomycetota</taxon>
        <taxon>Actinomycetes</taxon>
        <taxon>Pseudonocardiales</taxon>
        <taxon>Pseudonocardiaceae</taxon>
        <taxon>Pseudonocardia</taxon>
    </lineage>
</organism>
<protein>
    <recommendedName>
        <fullName evidence="3">DUF4267 domain-containing protein</fullName>
    </recommendedName>
</protein>
<dbReference type="OrthoDB" id="3436761at2"/>
<evidence type="ECO:0000313" key="1">
    <source>
        <dbReference type="EMBL" id="GEC20207.1"/>
    </source>
</evidence>
<evidence type="ECO:0008006" key="3">
    <source>
        <dbReference type="Google" id="ProtNLM"/>
    </source>
</evidence>
<evidence type="ECO:0000313" key="2">
    <source>
        <dbReference type="Proteomes" id="UP000320338"/>
    </source>
</evidence>
<dbReference type="AlphaFoldDB" id="A0A4Y3WMP4"/>
<dbReference type="RefSeq" id="WP_141278726.1">
    <property type="nucleotide sequence ID" value="NZ_BAAARZ010000113.1"/>
</dbReference>
<gene>
    <name evidence="1" type="ORF">PHY01_24900</name>
</gene>
<dbReference type="EMBL" id="BJNG01000017">
    <property type="protein sequence ID" value="GEC20207.1"/>
    <property type="molecule type" value="Genomic_DNA"/>
</dbReference>
<accession>A0A4Y3WMP4</accession>
<reference evidence="1 2" key="1">
    <citation type="submission" date="2019-06" db="EMBL/GenBank/DDBJ databases">
        <title>Whole genome shotgun sequence of Pseudonocardia hydrocarbonoxydans NBRC 14498.</title>
        <authorList>
            <person name="Hosoyama A."/>
            <person name="Uohara A."/>
            <person name="Ohji S."/>
            <person name="Ichikawa N."/>
        </authorList>
    </citation>
    <scope>NUCLEOTIDE SEQUENCE [LARGE SCALE GENOMIC DNA]</scope>
    <source>
        <strain evidence="1 2">NBRC 14498</strain>
    </source>
</reference>
<proteinExistence type="predicted"/>